<organism evidence="2">
    <name type="scientific">marine sediment metagenome</name>
    <dbReference type="NCBI Taxonomy" id="412755"/>
    <lineage>
        <taxon>unclassified sequences</taxon>
        <taxon>metagenomes</taxon>
        <taxon>ecological metagenomes</taxon>
    </lineage>
</organism>
<evidence type="ECO:0000313" key="2">
    <source>
        <dbReference type="EMBL" id="KKL68599.1"/>
    </source>
</evidence>
<dbReference type="InterPro" id="IPR016181">
    <property type="entry name" value="Acyl_CoA_acyltransferase"/>
</dbReference>
<dbReference type="PROSITE" id="PS51186">
    <property type="entry name" value="GNAT"/>
    <property type="match status" value="1"/>
</dbReference>
<dbReference type="AlphaFoldDB" id="A0A0F9E3M7"/>
<gene>
    <name evidence="2" type="ORF">LCGC14_2123350</name>
</gene>
<comment type="caution">
    <text evidence="2">The sequence shown here is derived from an EMBL/GenBank/DDBJ whole genome shotgun (WGS) entry which is preliminary data.</text>
</comment>
<dbReference type="SUPFAM" id="SSF55729">
    <property type="entry name" value="Acyl-CoA N-acyltransferases (Nat)"/>
    <property type="match status" value="1"/>
</dbReference>
<reference evidence="2" key="1">
    <citation type="journal article" date="2015" name="Nature">
        <title>Complex archaea that bridge the gap between prokaryotes and eukaryotes.</title>
        <authorList>
            <person name="Spang A."/>
            <person name="Saw J.H."/>
            <person name="Jorgensen S.L."/>
            <person name="Zaremba-Niedzwiedzka K."/>
            <person name="Martijn J."/>
            <person name="Lind A.E."/>
            <person name="van Eijk R."/>
            <person name="Schleper C."/>
            <person name="Guy L."/>
            <person name="Ettema T.J."/>
        </authorList>
    </citation>
    <scope>NUCLEOTIDE SEQUENCE</scope>
</reference>
<dbReference type="EMBL" id="LAZR01026478">
    <property type="protein sequence ID" value="KKL68599.1"/>
    <property type="molecule type" value="Genomic_DNA"/>
</dbReference>
<name>A0A0F9E3M7_9ZZZZ</name>
<dbReference type="Gene3D" id="3.40.630.30">
    <property type="match status" value="1"/>
</dbReference>
<proteinExistence type="predicted"/>
<sequence>IVVRSDCQGLGLGRILMSAAINHCKRQGVESIEGITLPENTGMIELARKLGFKISRDFEEGSINMILKLK</sequence>
<feature type="domain" description="N-acetyltransferase" evidence="1">
    <location>
        <begin position="1"/>
        <end position="70"/>
    </location>
</feature>
<evidence type="ECO:0000259" key="1">
    <source>
        <dbReference type="PROSITE" id="PS51186"/>
    </source>
</evidence>
<dbReference type="Pfam" id="PF00583">
    <property type="entry name" value="Acetyltransf_1"/>
    <property type="match status" value="1"/>
</dbReference>
<feature type="non-terminal residue" evidence="2">
    <location>
        <position position="1"/>
    </location>
</feature>
<dbReference type="GO" id="GO:0016747">
    <property type="term" value="F:acyltransferase activity, transferring groups other than amino-acyl groups"/>
    <property type="evidence" value="ECO:0007669"/>
    <property type="project" value="InterPro"/>
</dbReference>
<dbReference type="InterPro" id="IPR000182">
    <property type="entry name" value="GNAT_dom"/>
</dbReference>
<protein>
    <recommendedName>
        <fullName evidence="1">N-acetyltransferase domain-containing protein</fullName>
    </recommendedName>
</protein>
<accession>A0A0F9E3M7</accession>
<dbReference type="CDD" id="cd04301">
    <property type="entry name" value="NAT_SF"/>
    <property type="match status" value="1"/>
</dbReference>